<dbReference type="InterPro" id="IPR018485">
    <property type="entry name" value="FGGY_C"/>
</dbReference>
<dbReference type="Gene3D" id="3.30.420.40">
    <property type="match status" value="2"/>
</dbReference>
<dbReference type="InterPro" id="IPR000577">
    <property type="entry name" value="Carb_kinase_FGGY"/>
</dbReference>
<proteinExistence type="inferred from homology"/>
<dbReference type="SUPFAM" id="SSF53067">
    <property type="entry name" value="Actin-like ATPase domain"/>
    <property type="match status" value="2"/>
</dbReference>
<reference evidence="8" key="1">
    <citation type="journal article" date="2019" name="Int. J. Syst. Evol. Microbiol.">
        <title>The Global Catalogue of Microorganisms (GCM) 10K type strain sequencing project: providing services to taxonomists for standard genome sequencing and annotation.</title>
        <authorList>
            <consortium name="The Broad Institute Genomics Platform"/>
            <consortium name="The Broad Institute Genome Sequencing Center for Infectious Disease"/>
            <person name="Wu L."/>
            <person name="Ma J."/>
        </authorList>
    </citation>
    <scope>NUCLEOTIDE SEQUENCE [LARGE SCALE GENOMIC DNA]</scope>
    <source>
        <strain evidence="8">KCTC 52368</strain>
    </source>
</reference>
<dbReference type="RefSeq" id="WP_377767567.1">
    <property type="nucleotide sequence ID" value="NZ_JBHULB010000017.1"/>
</dbReference>
<feature type="domain" description="Carbohydrate kinase FGGY N-terminal" evidence="5">
    <location>
        <begin position="1"/>
        <end position="237"/>
    </location>
</feature>
<dbReference type="PIRSF" id="PIRSF000538">
    <property type="entry name" value="GlpK"/>
    <property type="match status" value="1"/>
</dbReference>
<feature type="domain" description="Carbohydrate kinase FGGY C-terminal" evidence="6">
    <location>
        <begin position="251"/>
        <end position="435"/>
    </location>
</feature>
<evidence type="ECO:0000313" key="7">
    <source>
        <dbReference type="EMBL" id="MFD2588028.1"/>
    </source>
</evidence>
<comment type="similarity">
    <text evidence="1 4">Belongs to the FGGY kinase family.</text>
</comment>
<organism evidence="7 8">
    <name type="scientific">Croceitalea marina</name>
    <dbReference type="NCBI Taxonomy" id="1775166"/>
    <lineage>
        <taxon>Bacteria</taxon>
        <taxon>Pseudomonadati</taxon>
        <taxon>Bacteroidota</taxon>
        <taxon>Flavobacteriia</taxon>
        <taxon>Flavobacteriales</taxon>
        <taxon>Flavobacteriaceae</taxon>
        <taxon>Croceitalea</taxon>
    </lineage>
</organism>
<evidence type="ECO:0000256" key="3">
    <source>
        <dbReference type="ARBA" id="ARBA00022777"/>
    </source>
</evidence>
<protein>
    <submittedName>
        <fullName evidence="7">FGGY-family carbohydrate kinase</fullName>
    </submittedName>
</protein>
<dbReference type="EMBL" id="JBHULB010000017">
    <property type="protein sequence ID" value="MFD2588028.1"/>
    <property type="molecule type" value="Genomic_DNA"/>
</dbReference>
<dbReference type="PROSITE" id="PS00445">
    <property type="entry name" value="FGGY_KINASES_2"/>
    <property type="match status" value="1"/>
</dbReference>
<evidence type="ECO:0000313" key="8">
    <source>
        <dbReference type="Proteomes" id="UP001597526"/>
    </source>
</evidence>
<evidence type="ECO:0000256" key="1">
    <source>
        <dbReference type="ARBA" id="ARBA00009156"/>
    </source>
</evidence>
<evidence type="ECO:0000259" key="6">
    <source>
        <dbReference type="Pfam" id="PF02782"/>
    </source>
</evidence>
<keyword evidence="2 4" id="KW-0808">Transferase</keyword>
<dbReference type="Proteomes" id="UP001597526">
    <property type="component" value="Unassembled WGS sequence"/>
</dbReference>
<keyword evidence="3 4" id="KW-0418">Kinase</keyword>
<dbReference type="InterPro" id="IPR018484">
    <property type="entry name" value="FGGY_N"/>
</dbReference>
<keyword evidence="8" id="KW-1185">Reference proteome</keyword>
<dbReference type="InterPro" id="IPR050406">
    <property type="entry name" value="FGGY_Carb_Kinase"/>
</dbReference>
<comment type="caution">
    <text evidence="7">The sequence shown here is derived from an EMBL/GenBank/DDBJ whole genome shotgun (WGS) entry which is preliminary data.</text>
</comment>
<evidence type="ECO:0000256" key="4">
    <source>
        <dbReference type="RuleBase" id="RU003733"/>
    </source>
</evidence>
<dbReference type="GO" id="GO:0016301">
    <property type="term" value="F:kinase activity"/>
    <property type="evidence" value="ECO:0007669"/>
    <property type="project" value="UniProtKB-KW"/>
</dbReference>
<evidence type="ECO:0000256" key="2">
    <source>
        <dbReference type="ARBA" id="ARBA00022679"/>
    </source>
</evidence>
<name>A0ABW5MYU5_9FLAO</name>
<dbReference type="Pfam" id="PF02782">
    <property type="entry name" value="FGGY_C"/>
    <property type="match status" value="1"/>
</dbReference>
<dbReference type="InterPro" id="IPR018483">
    <property type="entry name" value="Carb_kinase_FGGY_CS"/>
</dbReference>
<sequence>MYLIVNLGLKSIRGIVFNEEGMQVYVTSKPVFSKLFQNRVEQDVPEWNSKLEDILQEISSIDYLKDKIQYITSTTSSSCVYGMNAEGDAVTKVMMVSDKRASSEAEYVEKVLRQKTTINDLKCPASSIIPKALWFKNNKPEVFEKVKYWMGAGEFLNYYFTSEVFTDSLNASKGLYYDGAYLQEVLSEVDLDKASLPLVKEVGFSFSLSNNILRKYGFNSKCKYILTTYDAICAVIGSFDGDPKTACDVSGTVTSVRVLSKTGLTTKSGPILSQKLGNYDNYLIGASNNLGGGIIEWLKQAFYDENDKNVYYIMENNAHQVSMGAHGIVFLPYMLGERAPFKSSNARGTFFGIDRASSIMEFSRAVFESTAYVSNDLLQLIIDNGVEVDSMSVSGGLARFDLINQIKADVTNKRIKVIENFESTSVGAFILLLVSLNKFSSVEAAASSIIRVRKIINPSDANHKIYKEFFEFYKGLNEKLLTMYNEHLKIRDKVQSFSSETISNL</sequence>
<evidence type="ECO:0000259" key="5">
    <source>
        <dbReference type="Pfam" id="PF00370"/>
    </source>
</evidence>
<accession>A0ABW5MYU5</accession>
<dbReference type="PANTHER" id="PTHR43095:SF2">
    <property type="entry name" value="GLUCONOKINASE"/>
    <property type="match status" value="1"/>
</dbReference>
<dbReference type="InterPro" id="IPR043129">
    <property type="entry name" value="ATPase_NBD"/>
</dbReference>
<dbReference type="Pfam" id="PF00370">
    <property type="entry name" value="FGGY_N"/>
    <property type="match status" value="1"/>
</dbReference>
<gene>
    <name evidence="7" type="ORF">ACFSQJ_13870</name>
</gene>
<dbReference type="PANTHER" id="PTHR43095">
    <property type="entry name" value="SUGAR KINASE"/>
    <property type="match status" value="1"/>
</dbReference>